<reference evidence="2" key="1">
    <citation type="submission" date="2020-02" db="EMBL/GenBank/DDBJ databases">
        <authorList>
            <person name="Meier V. D."/>
        </authorList>
    </citation>
    <scope>NUCLEOTIDE SEQUENCE</scope>
    <source>
        <strain evidence="2">AVDCRST_MAG65</strain>
    </source>
</reference>
<feature type="compositionally biased region" description="Low complexity" evidence="1">
    <location>
        <begin position="41"/>
        <end position="53"/>
    </location>
</feature>
<dbReference type="Pfam" id="PF12029">
    <property type="entry name" value="DUF3516"/>
    <property type="match status" value="1"/>
</dbReference>
<accession>A0A6J4S1M6</accession>
<organism evidence="2">
    <name type="scientific">uncultured Solirubrobacteraceae bacterium</name>
    <dbReference type="NCBI Taxonomy" id="1162706"/>
    <lineage>
        <taxon>Bacteria</taxon>
        <taxon>Bacillati</taxon>
        <taxon>Actinomycetota</taxon>
        <taxon>Thermoleophilia</taxon>
        <taxon>Solirubrobacterales</taxon>
        <taxon>Solirubrobacteraceae</taxon>
        <taxon>environmental samples</taxon>
    </lineage>
</organism>
<dbReference type="InterPro" id="IPR021904">
    <property type="entry name" value="DUF3516"/>
</dbReference>
<proteinExistence type="predicted"/>
<protein>
    <submittedName>
        <fullName evidence="2">Uncharacterized protein</fullName>
    </submittedName>
</protein>
<feature type="region of interest" description="Disordered" evidence="1">
    <location>
        <begin position="33"/>
        <end position="61"/>
    </location>
</feature>
<gene>
    <name evidence="2" type="ORF">AVDCRST_MAG65-1564</name>
</gene>
<dbReference type="EMBL" id="CADCVL010000261">
    <property type="protein sequence ID" value="CAA9482977.1"/>
    <property type="molecule type" value="Genomic_DNA"/>
</dbReference>
<evidence type="ECO:0000313" key="2">
    <source>
        <dbReference type="EMBL" id="CAA9482977.1"/>
    </source>
</evidence>
<dbReference type="AlphaFoldDB" id="A0A6J4S1M6"/>
<evidence type="ECO:0000256" key="1">
    <source>
        <dbReference type="SAM" id="MobiDB-lite"/>
    </source>
</evidence>
<name>A0A6J4S1M6_9ACTN</name>
<sequence length="61" mass="6691">MAQASQARGEAVAQMKADGVEYEERMRLLEDITYPRPLAATTTGRSSPRWTSTPPTPPASR</sequence>